<dbReference type="Gene3D" id="2.30.40.10">
    <property type="entry name" value="Urease, subunit C, domain 1"/>
    <property type="match status" value="1"/>
</dbReference>
<proteinExistence type="predicted"/>
<protein>
    <submittedName>
        <fullName evidence="2">Imidazolonepropionase-like amidohydrolase</fullName>
    </submittedName>
</protein>
<dbReference type="InterPro" id="IPR032466">
    <property type="entry name" value="Metal_Hydrolase"/>
</dbReference>
<dbReference type="Pfam" id="PF01979">
    <property type="entry name" value="Amidohydro_1"/>
    <property type="match status" value="1"/>
</dbReference>
<accession>A0A3N1CZ95</accession>
<name>A0A3N1CZ95_9ACTN</name>
<evidence type="ECO:0000313" key="2">
    <source>
        <dbReference type="EMBL" id="ROO86614.1"/>
    </source>
</evidence>
<dbReference type="AlphaFoldDB" id="A0A3N1CZ95"/>
<dbReference type="InterPro" id="IPR006680">
    <property type="entry name" value="Amidohydro-rel"/>
</dbReference>
<dbReference type="CDD" id="cd01299">
    <property type="entry name" value="Met_dep_hydrolase_A"/>
    <property type="match status" value="1"/>
</dbReference>
<dbReference type="SUPFAM" id="SSF51556">
    <property type="entry name" value="Metallo-dependent hydrolases"/>
    <property type="match status" value="1"/>
</dbReference>
<dbReference type="SUPFAM" id="SSF51338">
    <property type="entry name" value="Composite domain of metallo-dependent hydrolases"/>
    <property type="match status" value="2"/>
</dbReference>
<gene>
    <name evidence="2" type="ORF">EDD29_4188</name>
</gene>
<organism evidence="2 3">
    <name type="scientific">Actinocorallia herbida</name>
    <dbReference type="NCBI Taxonomy" id="58109"/>
    <lineage>
        <taxon>Bacteria</taxon>
        <taxon>Bacillati</taxon>
        <taxon>Actinomycetota</taxon>
        <taxon>Actinomycetes</taxon>
        <taxon>Streptosporangiales</taxon>
        <taxon>Thermomonosporaceae</taxon>
        <taxon>Actinocorallia</taxon>
    </lineage>
</organism>
<dbReference type="OrthoDB" id="3514520at2"/>
<evidence type="ECO:0000313" key="3">
    <source>
        <dbReference type="Proteomes" id="UP000272400"/>
    </source>
</evidence>
<dbReference type="Gene3D" id="3.20.20.140">
    <property type="entry name" value="Metal-dependent hydrolases"/>
    <property type="match status" value="1"/>
</dbReference>
<evidence type="ECO:0000259" key="1">
    <source>
        <dbReference type="Pfam" id="PF01979"/>
    </source>
</evidence>
<dbReference type="InterPro" id="IPR057744">
    <property type="entry name" value="OTAase-like"/>
</dbReference>
<dbReference type="PANTHER" id="PTHR43135">
    <property type="entry name" value="ALPHA-D-RIBOSE 1-METHYLPHOSPHONATE 5-TRIPHOSPHATE DIPHOSPHATASE"/>
    <property type="match status" value="1"/>
</dbReference>
<sequence length="432" mass="45795">MGASAGSEGAVGSDAIVFEDVRVFDGVGEGLSEPREVCVEGRKIVARVSATEPLRIAGGGRVLMPGLTDAHVHLFAAASSMQGLLFGGDGVGYYSALAEAGRMLMRGFTTVRDMAGDVSALRQVLDAGAFPGPRIYPSQAALSQTAGHGDFSGAHDDATVFCGRPSRAEGIGFMRVADGRDRVLAAVREQLKRGATQIKVMAGGGVTSYYDPLDVVQFTEDELRAAVEAAADWGTYVAAHVYNDTGIRRAVAAGIKSIEHGHLAGSRETVELLAEHDVWLSTQPFVESDDARYDPAALAKHKQVCEGVARTFEWARASGTKLAFGTDLLLDPQTAARQGEMFTRLSGHFGFTPVEALRMATSGNAELFRLSGERDPYKEARLGVIEPGAWADLLIVEGDPTRDLAMFATPETGLAVIVKDGRIYKNTLTGAS</sequence>
<dbReference type="GO" id="GO:0016810">
    <property type="term" value="F:hydrolase activity, acting on carbon-nitrogen (but not peptide) bonds"/>
    <property type="evidence" value="ECO:0007669"/>
    <property type="project" value="InterPro"/>
</dbReference>
<keyword evidence="3" id="KW-1185">Reference proteome</keyword>
<keyword evidence="2" id="KW-0378">Hydrolase</keyword>
<dbReference type="PANTHER" id="PTHR43135:SF3">
    <property type="entry name" value="ALPHA-D-RIBOSE 1-METHYLPHOSPHONATE 5-TRIPHOSPHATE DIPHOSPHATASE"/>
    <property type="match status" value="1"/>
</dbReference>
<dbReference type="InterPro" id="IPR011059">
    <property type="entry name" value="Metal-dep_hydrolase_composite"/>
</dbReference>
<dbReference type="InterPro" id="IPR051781">
    <property type="entry name" value="Metallo-dep_Hydrolase"/>
</dbReference>
<feature type="domain" description="Amidohydrolase-related" evidence="1">
    <location>
        <begin position="62"/>
        <end position="418"/>
    </location>
</feature>
<dbReference type="EMBL" id="RJKE01000001">
    <property type="protein sequence ID" value="ROO86614.1"/>
    <property type="molecule type" value="Genomic_DNA"/>
</dbReference>
<dbReference type="RefSeq" id="WP_123665997.1">
    <property type="nucleotide sequence ID" value="NZ_RJKE01000001.1"/>
</dbReference>
<comment type="caution">
    <text evidence="2">The sequence shown here is derived from an EMBL/GenBank/DDBJ whole genome shotgun (WGS) entry which is preliminary data.</text>
</comment>
<reference evidence="2 3" key="1">
    <citation type="submission" date="2018-11" db="EMBL/GenBank/DDBJ databases">
        <title>Sequencing the genomes of 1000 actinobacteria strains.</title>
        <authorList>
            <person name="Klenk H.-P."/>
        </authorList>
    </citation>
    <scope>NUCLEOTIDE SEQUENCE [LARGE SCALE GENOMIC DNA]</scope>
    <source>
        <strain evidence="2 3">DSM 44254</strain>
    </source>
</reference>
<dbReference type="Proteomes" id="UP000272400">
    <property type="component" value="Unassembled WGS sequence"/>
</dbReference>